<protein>
    <recommendedName>
        <fullName evidence="3">Rod shape-determining protein</fullName>
    </recommendedName>
</protein>
<comment type="caution">
    <text evidence="1">The sequence shown here is derived from an EMBL/GenBank/DDBJ whole genome shotgun (WGS) entry which is preliminary data.</text>
</comment>
<reference evidence="2" key="1">
    <citation type="submission" date="2017-03" db="EMBL/GenBank/DDBJ databases">
        <title>Novel pathways for hydrocarbon cycling and metabolic interdependencies in hydrothermal sediment communities.</title>
        <authorList>
            <person name="Dombrowski N."/>
            <person name="Seitz K."/>
            <person name="Teske A."/>
            <person name="Baker B."/>
        </authorList>
    </citation>
    <scope>NUCLEOTIDE SEQUENCE [LARGE SCALE GENOMIC DNA]</scope>
</reference>
<dbReference type="SUPFAM" id="SSF53067">
    <property type="entry name" value="Actin-like ATPase domain"/>
    <property type="match status" value="1"/>
</dbReference>
<evidence type="ECO:0000313" key="1">
    <source>
        <dbReference type="EMBL" id="OQX90528.1"/>
    </source>
</evidence>
<dbReference type="InterPro" id="IPR043129">
    <property type="entry name" value="ATPase_NBD"/>
</dbReference>
<accession>A0A1W9S113</accession>
<evidence type="ECO:0008006" key="3">
    <source>
        <dbReference type="Google" id="ProtNLM"/>
    </source>
</evidence>
<dbReference type="EMBL" id="NATQ01000045">
    <property type="protein sequence ID" value="OQX90528.1"/>
    <property type="molecule type" value="Genomic_DNA"/>
</dbReference>
<gene>
    <name evidence="1" type="ORF">B6D57_02715</name>
</gene>
<evidence type="ECO:0000313" key="2">
    <source>
        <dbReference type="Proteomes" id="UP000192611"/>
    </source>
</evidence>
<dbReference type="Pfam" id="PF06723">
    <property type="entry name" value="MreB_Mbl"/>
    <property type="match status" value="1"/>
</dbReference>
<dbReference type="InterPro" id="IPR056546">
    <property type="entry name" value="MreB_MamK-like"/>
</dbReference>
<proteinExistence type="predicted"/>
<dbReference type="Gene3D" id="3.30.420.40">
    <property type="match status" value="1"/>
</dbReference>
<dbReference type="Proteomes" id="UP000192611">
    <property type="component" value="Unassembled WGS sequence"/>
</dbReference>
<organism evidence="1 2">
    <name type="scientific">Candidatus Coatesbacteria bacterium 4484_99</name>
    <dbReference type="NCBI Taxonomy" id="1970774"/>
    <lineage>
        <taxon>Bacteria</taxon>
        <taxon>Candidatus Coatesiibacteriota</taxon>
    </lineage>
</organism>
<name>A0A1W9S113_9BACT</name>
<dbReference type="AlphaFoldDB" id="A0A1W9S113"/>
<sequence>MTLCGGGSLLKGLDKLLNKVTNLPIHIAENALTCTVEGTGKVLENQERYKSVLL</sequence>